<dbReference type="EMBL" id="JAVDUI010000001">
    <property type="protein sequence ID" value="MDR6891111.1"/>
    <property type="molecule type" value="Genomic_DNA"/>
</dbReference>
<proteinExistence type="inferred from homology"/>
<dbReference type="SUPFAM" id="SSF54631">
    <property type="entry name" value="CBS-domain pair"/>
    <property type="match status" value="1"/>
</dbReference>
<keyword evidence="10" id="KW-0482">Metalloprotease</keyword>
<dbReference type="PANTHER" id="PTHR39188:SF3">
    <property type="entry name" value="STAGE IV SPORULATION PROTEIN FB"/>
    <property type="match status" value="1"/>
</dbReference>
<evidence type="ECO:0000256" key="3">
    <source>
        <dbReference type="ARBA" id="ARBA00007931"/>
    </source>
</evidence>
<evidence type="ECO:0000256" key="1">
    <source>
        <dbReference type="ARBA" id="ARBA00001947"/>
    </source>
</evidence>
<keyword evidence="7" id="KW-0378">Hydrolase</keyword>
<keyword evidence="6" id="KW-0479">Metal-binding</keyword>
<name>A0AAE4C486_9MICC</name>
<dbReference type="RefSeq" id="WP_309848531.1">
    <property type="nucleotide sequence ID" value="NZ_BAAAIU010000004.1"/>
</dbReference>
<keyword evidence="8" id="KW-0862">Zinc</keyword>
<evidence type="ECO:0000256" key="11">
    <source>
        <dbReference type="ARBA" id="ARBA00023136"/>
    </source>
</evidence>
<feature type="domain" description="Peptidase M50" evidence="14">
    <location>
        <begin position="70"/>
        <end position="145"/>
    </location>
</feature>
<evidence type="ECO:0000256" key="13">
    <source>
        <dbReference type="SAM" id="Phobius"/>
    </source>
</evidence>
<evidence type="ECO:0000256" key="7">
    <source>
        <dbReference type="ARBA" id="ARBA00022801"/>
    </source>
</evidence>
<dbReference type="Proteomes" id="UP001247307">
    <property type="component" value="Unassembled WGS sequence"/>
</dbReference>
<gene>
    <name evidence="15" type="ORF">J2S35_000051</name>
</gene>
<reference evidence="15" key="1">
    <citation type="submission" date="2023-07" db="EMBL/GenBank/DDBJ databases">
        <title>Sequencing the genomes of 1000 actinobacteria strains.</title>
        <authorList>
            <person name="Klenk H.-P."/>
        </authorList>
    </citation>
    <scope>NUCLEOTIDE SEQUENCE</scope>
    <source>
        <strain evidence="15">DSM 13988</strain>
    </source>
</reference>
<feature type="transmembrane region" description="Helical" evidence="13">
    <location>
        <begin position="205"/>
        <end position="225"/>
    </location>
</feature>
<organism evidence="15 16">
    <name type="scientific">Falsarthrobacter nasiphocae</name>
    <dbReference type="NCBI Taxonomy" id="189863"/>
    <lineage>
        <taxon>Bacteria</taxon>
        <taxon>Bacillati</taxon>
        <taxon>Actinomycetota</taxon>
        <taxon>Actinomycetes</taxon>
        <taxon>Micrococcales</taxon>
        <taxon>Micrococcaceae</taxon>
        <taxon>Falsarthrobacter</taxon>
    </lineage>
</organism>
<keyword evidence="9 13" id="KW-1133">Transmembrane helix</keyword>
<evidence type="ECO:0000313" key="16">
    <source>
        <dbReference type="Proteomes" id="UP001247307"/>
    </source>
</evidence>
<comment type="cofactor">
    <cofactor evidence="1">
        <name>Zn(2+)</name>
        <dbReference type="ChEBI" id="CHEBI:29105"/>
    </cofactor>
</comment>
<keyword evidence="4 15" id="KW-0645">Protease</keyword>
<dbReference type="PANTHER" id="PTHR39188">
    <property type="entry name" value="MEMBRANE-ASSOCIATED ZINC METALLOPROTEASE M50B"/>
    <property type="match status" value="1"/>
</dbReference>
<accession>A0AAE4C486</accession>
<keyword evidence="5 13" id="KW-0812">Transmembrane</keyword>
<dbReference type="GO" id="GO:0008237">
    <property type="term" value="F:metallopeptidase activity"/>
    <property type="evidence" value="ECO:0007669"/>
    <property type="project" value="UniProtKB-KW"/>
</dbReference>
<evidence type="ECO:0000256" key="5">
    <source>
        <dbReference type="ARBA" id="ARBA00022692"/>
    </source>
</evidence>
<dbReference type="GO" id="GO:0046872">
    <property type="term" value="F:metal ion binding"/>
    <property type="evidence" value="ECO:0007669"/>
    <property type="project" value="UniProtKB-KW"/>
</dbReference>
<dbReference type="InterPro" id="IPR046342">
    <property type="entry name" value="CBS_dom_sf"/>
</dbReference>
<keyword evidence="11 13" id="KW-0472">Membrane</keyword>
<dbReference type="GO" id="GO:0016020">
    <property type="term" value="C:membrane"/>
    <property type="evidence" value="ECO:0007669"/>
    <property type="project" value="UniProtKB-SubCell"/>
</dbReference>
<feature type="domain" description="Peptidase M50" evidence="14">
    <location>
        <begin position="158"/>
        <end position="209"/>
    </location>
</feature>
<evidence type="ECO:0000256" key="10">
    <source>
        <dbReference type="ARBA" id="ARBA00023049"/>
    </source>
</evidence>
<dbReference type="Pfam" id="PF02163">
    <property type="entry name" value="Peptidase_M50"/>
    <property type="match status" value="2"/>
</dbReference>
<evidence type="ECO:0000256" key="4">
    <source>
        <dbReference type="ARBA" id="ARBA00022670"/>
    </source>
</evidence>
<feature type="transmembrane region" description="Helical" evidence="13">
    <location>
        <begin position="61"/>
        <end position="87"/>
    </location>
</feature>
<evidence type="ECO:0000256" key="12">
    <source>
        <dbReference type="SAM" id="MobiDB-lite"/>
    </source>
</evidence>
<feature type="region of interest" description="Disordered" evidence="12">
    <location>
        <begin position="1"/>
        <end position="21"/>
    </location>
</feature>
<evidence type="ECO:0000256" key="9">
    <source>
        <dbReference type="ARBA" id="ARBA00022989"/>
    </source>
</evidence>
<feature type="transmembrane region" description="Helical" evidence="13">
    <location>
        <begin position="27"/>
        <end position="49"/>
    </location>
</feature>
<feature type="transmembrane region" description="Helical" evidence="13">
    <location>
        <begin position="122"/>
        <end position="146"/>
    </location>
</feature>
<dbReference type="GO" id="GO:0006508">
    <property type="term" value="P:proteolysis"/>
    <property type="evidence" value="ECO:0007669"/>
    <property type="project" value="UniProtKB-KW"/>
</dbReference>
<feature type="compositionally biased region" description="Pro residues" evidence="12">
    <location>
        <begin position="1"/>
        <end position="13"/>
    </location>
</feature>
<evidence type="ECO:0000259" key="14">
    <source>
        <dbReference type="Pfam" id="PF02163"/>
    </source>
</evidence>
<evidence type="ECO:0000256" key="6">
    <source>
        <dbReference type="ARBA" id="ARBA00022723"/>
    </source>
</evidence>
<evidence type="ECO:0000313" key="15">
    <source>
        <dbReference type="EMBL" id="MDR6891111.1"/>
    </source>
</evidence>
<evidence type="ECO:0000256" key="2">
    <source>
        <dbReference type="ARBA" id="ARBA00004141"/>
    </source>
</evidence>
<keyword evidence="16" id="KW-1185">Reference proteome</keyword>
<feature type="transmembrane region" description="Helical" evidence="13">
    <location>
        <begin position="231"/>
        <end position="247"/>
    </location>
</feature>
<protein>
    <submittedName>
        <fullName evidence="15">Zn-dependent protease/CBS domain-containing protein</fullName>
    </submittedName>
</protein>
<sequence>MTPPDEPQRPRTPPHARTEPGITAGRIGGVPVVLGYSWLVLIAIVLVVLGPRLAASMGAAAGYGLAAGYAAVLLVSVLIHEAAHAVVGNRVGHRSERIVLTFLGGHTNLAGPASRRPRNRDLLLIALAGPAVNLLAALAGWLVLWALGSGAPSLGADLLWAFVWSNLLLGVFNLLPGMPLDGGQIVEAAVWRATGRRRTGTAASAWAGIVIGSGILAASLTLLLVGAPMSMFLGALATGGFIAYSAFSQLQRIPVLDFVERWDVFARTRPLAGTVRVTDRVPSARTGALLVVDESGAPVGCLDEFAAPGALASDEMRLVGPSVERSAGTPAAVEALTREAVWAIPVAEGGRIVGILTHEDLAITSDDVRAATHTPATANPTTENRR</sequence>
<dbReference type="AlphaFoldDB" id="A0AAE4C486"/>
<comment type="caution">
    <text evidence="15">The sequence shown here is derived from an EMBL/GenBank/DDBJ whole genome shotgun (WGS) entry which is preliminary data.</text>
</comment>
<comment type="similarity">
    <text evidence="3">Belongs to the peptidase M50B family.</text>
</comment>
<feature type="transmembrane region" description="Helical" evidence="13">
    <location>
        <begin position="158"/>
        <end position="175"/>
    </location>
</feature>
<comment type="subcellular location">
    <subcellularLocation>
        <location evidence="2">Membrane</location>
        <topology evidence="2">Multi-pass membrane protein</topology>
    </subcellularLocation>
</comment>
<evidence type="ECO:0000256" key="8">
    <source>
        <dbReference type="ARBA" id="ARBA00022833"/>
    </source>
</evidence>
<dbReference type="InterPro" id="IPR008915">
    <property type="entry name" value="Peptidase_M50"/>
</dbReference>